<evidence type="ECO:0000259" key="10">
    <source>
        <dbReference type="Pfam" id="PF23559"/>
    </source>
</evidence>
<dbReference type="InterPro" id="IPR032675">
    <property type="entry name" value="LRR_dom_sf"/>
</dbReference>
<dbReference type="PANTHER" id="PTHR36766">
    <property type="entry name" value="PLANT BROAD-SPECTRUM MILDEW RESISTANCE PROTEIN RPW8"/>
    <property type="match status" value="1"/>
</dbReference>
<keyword evidence="7" id="KW-0732">Signal</keyword>
<name>A0A8T3BLP6_DENNO</name>
<evidence type="ECO:0000259" key="11">
    <source>
        <dbReference type="Pfam" id="PF25019"/>
    </source>
</evidence>
<feature type="domain" description="R13L1/DRL21-like LRR repeat region" evidence="11">
    <location>
        <begin position="727"/>
        <end position="874"/>
    </location>
</feature>
<dbReference type="SUPFAM" id="SSF52058">
    <property type="entry name" value="L domain-like"/>
    <property type="match status" value="4"/>
</dbReference>
<gene>
    <name evidence="12" type="ORF">KFK09_010267</name>
</gene>
<dbReference type="InterPro" id="IPR042197">
    <property type="entry name" value="Apaf_helical"/>
</dbReference>
<keyword evidence="13" id="KW-1185">Reference proteome</keyword>
<dbReference type="Gene3D" id="1.10.8.430">
    <property type="entry name" value="Helical domain of apoptotic protease-activating factors"/>
    <property type="match status" value="1"/>
</dbReference>
<dbReference type="GO" id="GO:0005524">
    <property type="term" value="F:ATP binding"/>
    <property type="evidence" value="ECO:0007669"/>
    <property type="project" value="UniProtKB-KW"/>
</dbReference>
<dbReference type="Pfam" id="PF23559">
    <property type="entry name" value="WHD_DRP"/>
    <property type="match status" value="1"/>
</dbReference>
<protein>
    <submittedName>
        <fullName evidence="12">Uncharacterized protein</fullName>
    </submittedName>
</protein>
<dbReference type="OrthoDB" id="764632at2759"/>
<reference evidence="12" key="1">
    <citation type="journal article" date="2022" name="Front. Genet.">
        <title>Chromosome-Scale Assembly of the Dendrobium nobile Genome Provides Insights Into the Molecular Mechanism of the Biosynthesis of the Medicinal Active Ingredient of Dendrobium.</title>
        <authorList>
            <person name="Xu Q."/>
            <person name="Niu S.-C."/>
            <person name="Li K.-L."/>
            <person name="Zheng P.-J."/>
            <person name="Zhang X.-J."/>
            <person name="Jia Y."/>
            <person name="Liu Y."/>
            <person name="Niu Y.-X."/>
            <person name="Yu L.-H."/>
            <person name="Chen D.-F."/>
            <person name="Zhang G.-Q."/>
        </authorList>
    </citation>
    <scope>NUCLEOTIDE SEQUENCE</scope>
    <source>
        <tissue evidence="12">Leaf</tissue>
    </source>
</reference>
<evidence type="ECO:0000259" key="9">
    <source>
        <dbReference type="Pfam" id="PF18052"/>
    </source>
</evidence>
<dbReference type="EMBL" id="JAGYWB010000008">
    <property type="protein sequence ID" value="KAI0514232.1"/>
    <property type="molecule type" value="Genomic_DNA"/>
</dbReference>
<dbReference type="Gene3D" id="1.10.10.10">
    <property type="entry name" value="Winged helix-like DNA-binding domain superfamily/Winged helix DNA-binding domain"/>
    <property type="match status" value="1"/>
</dbReference>
<dbReference type="Pfam" id="PF00931">
    <property type="entry name" value="NB-ARC"/>
    <property type="match status" value="1"/>
</dbReference>
<organism evidence="12 13">
    <name type="scientific">Dendrobium nobile</name>
    <name type="common">Orchid</name>
    <dbReference type="NCBI Taxonomy" id="94219"/>
    <lineage>
        <taxon>Eukaryota</taxon>
        <taxon>Viridiplantae</taxon>
        <taxon>Streptophyta</taxon>
        <taxon>Embryophyta</taxon>
        <taxon>Tracheophyta</taxon>
        <taxon>Spermatophyta</taxon>
        <taxon>Magnoliopsida</taxon>
        <taxon>Liliopsida</taxon>
        <taxon>Asparagales</taxon>
        <taxon>Orchidaceae</taxon>
        <taxon>Epidendroideae</taxon>
        <taxon>Malaxideae</taxon>
        <taxon>Dendrobiinae</taxon>
        <taxon>Dendrobium</taxon>
    </lineage>
</organism>
<evidence type="ECO:0000256" key="2">
    <source>
        <dbReference type="ARBA" id="ARBA00022614"/>
    </source>
</evidence>
<dbReference type="Proteomes" id="UP000829196">
    <property type="component" value="Unassembled WGS sequence"/>
</dbReference>
<accession>A0A8T3BLP6</accession>
<feature type="domain" description="Disease resistance N-terminal" evidence="9">
    <location>
        <begin position="30"/>
        <end position="112"/>
    </location>
</feature>
<evidence type="ECO:0000256" key="1">
    <source>
        <dbReference type="ARBA" id="ARBA00008894"/>
    </source>
</evidence>
<keyword evidence="2" id="KW-0433">Leucine-rich repeat</keyword>
<dbReference type="InterPro" id="IPR058922">
    <property type="entry name" value="WHD_DRP"/>
</dbReference>
<keyword evidence="3" id="KW-0677">Repeat</keyword>
<evidence type="ECO:0000313" key="12">
    <source>
        <dbReference type="EMBL" id="KAI0514232.1"/>
    </source>
</evidence>
<dbReference type="PRINTS" id="PR00364">
    <property type="entry name" value="DISEASERSIST"/>
</dbReference>
<comment type="caution">
    <text evidence="12">The sequence shown here is derived from an EMBL/GenBank/DDBJ whole genome shotgun (WGS) entry which is preliminary data.</text>
</comment>
<feature type="signal peptide" evidence="7">
    <location>
        <begin position="1"/>
        <end position="16"/>
    </location>
</feature>
<dbReference type="Pfam" id="PF18052">
    <property type="entry name" value="Rx_N"/>
    <property type="match status" value="1"/>
</dbReference>
<dbReference type="Gene3D" id="1.20.5.4130">
    <property type="match status" value="1"/>
</dbReference>
<dbReference type="InterPro" id="IPR027417">
    <property type="entry name" value="P-loop_NTPase"/>
</dbReference>
<dbReference type="PANTHER" id="PTHR36766:SF40">
    <property type="entry name" value="DISEASE RESISTANCE PROTEIN RGA3"/>
    <property type="match status" value="1"/>
</dbReference>
<keyword evidence="4" id="KW-0547">Nucleotide-binding</keyword>
<evidence type="ECO:0000313" key="13">
    <source>
        <dbReference type="Proteomes" id="UP000829196"/>
    </source>
</evidence>
<dbReference type="GO" id="GO:0051707">
    <property type="term" value="P:response to other organism"/>
    <property type="evidence" value="ECO:0007669"/>
    <property type="project" value="UniProtKB-ARBA"/>
</dbReference>
<evidence type="ECO:0000256" key="6">
    <source>
        <dbReference type="ARBA" id="ARBA00022840"/>
    </source>
</evidence>
<dbReference type="GO" id="GO:0043531">
    <property type="term" value="F:ADP binding"/>
    <property type="evidence" value="ECO:0007669"/>
    <property type="project" value="InterPro"/>
</dbReference>
<evidence type="ECO:0000256" key="4">
    <source>
        <dbReference type="ARBA" id="ARBA00022741"/>
    </source>
</evidence>
<keyword evidence="5" id="KW-0611">Plant defense</keyword>
<dbReference type="InterPro" id="IPR041118">
    <property type="entry name" value="Rx_N"/>
</dbReference>
<evidence type="ECO:0000256" key="3">
    <source>
        <dbReference type="ARBA" id="ARBA00022737"/>
    </source>
</evidence>
<dbReference type="SMR" id="A0A8T3BLP6"/>
<dbReference type="GO" id="GO:0006952">
    <property type="term" value="P:defense response"/>
    <property type="evidence" value="ECO:0007669"/>
    <property type="project" value="UniProtKB-KW"/>
</dbReference>
<evidence type="ECO:0000259" key="8">
    <source>
        <dbReference type="Pfam" id="PF00931"/>
    </source>
</evidence>
<sequence>MFLLQCLAICLYAAMAGWFFGPILENIRNTCFDYLEDQLVLHTDMNEALERLQKLHPKIQSVIFACNQDQIIDPALNRWLWQLRDAIDEADDVLDDFEYMKHEEQLIKNNDETKKRKASSSASYMIESVQKIYKVSDRAIKMHPNLKRLKEVVQKLDKVSAEVSTFLHLLESTKQEQQEQQRELYKARETGSLPRNDLIGRGKDKEFVMQWLRKPSNEHRRTDLYRNISLLSIVGHGGMGKTTLLQHVYEEDEMTEEFDLKMWVCVSNNFDVKKVIADMLQSVENKKPDLNSLDALQKSLKSEIMFKKFLLVLDDIWGEEEERNNSKWENVLAPLSYGSLGSKILVTTRMDSAASIISKVIKKKKETWTLQGLDEDECLKLLNTHAFVDVENLDDHKKLRFITGQIAKKLSGSPLAAKVMGGILNSNLDERHWRKILECDTGIIKLGQDGIMPVLRLSYVYLPQPLQNCFTFCCIFPQDHEFDKDDLVRMWIALGFIQSSCNQGETMEDIGGRYFDILVKKSFFDKYGNYYKIHDLLQELAQYVSAQECFRIEGENVLSCRISETIRHLAVKTNNLEVVRKIEKFKNLHSLHLTYSKDDQDFIDVLTKIFETLSSIRLLCINNQHLKMIPEAIGFLRHLRYLKIARTSVAQLPRSLSNLYHLMFIIYDKGGLRIHNDFLPLDLNNLFNLRYLKLPWDVIRGMHGIGKLKYLQGLDGFFVKNEIGYRIGELEHMNDLHQLTIKHLKNVKDAEEACSAKIYQKTNLMDLSLEWNHLHNSNWRHSIAVFSRKVMPQTSRKILDPYLDEKVLDNLQPHNSLKQLRIFLFMGVRSAIWMNDINLISNLECIRLEECLEWQTLPPFGQLPFLKCLILRNMPKAKLLDNKFHENGKSCLFPSLKVLEIEHLKVLEDWFDAAAVAEGDCLFPCLTELYLRDCPHLQELPFLPPKLKKLEIDNIGWKTFKWLQCASNGCIQELKITRNDELVSFPIEAEQWFLQASSSLHKLYFMKLKSLQSLPSSLASLSSLKILHVRNAPQLQMLPNIPTSLEQLVLDELKSLQCLPSSLPVASLTVLELESIPLLKSLPDLPPSLHSVKIYLKNLSCLPSCLPSLSYLQKISICDVPLLQELPELPSSLRELVFTNLESLQSLPSSLTSLSSLEILSIINVTQLRLLPNFPVSLERLSLRKLKSLQCLPSSLSSISSLKYLHLENVPLLKSLPDFPPSLCWLHLYDLENLDCLPSYLSSLSSLQEISIKNIPRLQELPNLPSSLCQLAFTNLKSMQLLPNIPASLEVLNLSYLEALQCLPSSLSISSLKSLHLETIPLLKLLPDLPPDLKYLFINNVPQLQLLINIPASLENLNLLDLEALEFLPSSFPISSLKRLDLTRIMHLKSLPDLSPSLEYISVEDIPLLQLLQNIPASLEELNLLDLEALQCLPSSLSISSLKRLHLRGIPLLKSLPDIPPDLKYLSVDNVPQLHLLPNIPASLEALDLSDLKALQCLPSSLSISSLKTLGLTEIPLLKSLPDLPPSLEYLSIDNVPQLQLLQNIPASLEELNLSDLEALQCLPSSLSISSLKRLQLRGIPLLKSLPMPDLPPDLKDLFINNVPQLQLLPNIPASLEELYLEDLEALQCLPSSFSISSLIRLHLRRISLLKSLPDLPLSLKSLIVMDCHPELMERYKSFCRP</sequence>
<feature type="domain" description="Disease resistance protein winged helix" evidence="10">
    <location>
        <begin position="475"/>
        <end position="541"/>
    </location>
</feature>
<proteinExistence type="inferred from homology"/>
<feature type="domain" description="NB-ARC" evidence="8">
    <location>
        <begin position="227"/>
        <end position="387"/>
    </location>
</feature>
<dbReference type="Pfam" id="PF25019">
    <property type="entry name" value="LRR_R13L1-DRL21"/>
    <property type="match status" value="1"/>
</dbReference>
<evidence type="ECO:0000256" key="5">
    <source>
        <dbReference type="ARBA" id="ARBA00022821"/>
    </source>
</evidence>
<evidence type="ECO:0000256" key="7">
    <source>
        <dbReference type="SAM" id="SignalP"/>
    </source>
</evidence>
<dbReference type="InterPro" id="IPR002182">
    <property type="entry name" value="NB-ARC"/>
</dbReference>
<dbReference type="InterPro" id="IPR056789">
    <property type="entry name" value="LRR_R13L1-DRL21"/>
</dbReference>
<keyword evidence="6" id="KW-0067">ATP-binding</keyword>
<dbReference type="SUPFAM" id="SSF52540">
    <property type="entry name" value="P-loop containing nucleoside triphosphate hydrolases"/>
    <property type="match status" value="1"/>
</dbReference>
<dbReference type="Gene3D" id="3.80.10.10">
    <property type="entry name" value="Ribonuclease Inhibitor"/>
    <property type="match status" value="6"/>
</dbReference>
<dbReference type="Gene3D" id="3.40.50.300">
    <property type="entry name" value="P-loop containing nucleotide triphosphate hydrolases"/>
    <property type="match status" value="1"/>
</dbReference>
<feature type="chain" id="PRO_5035763267" evidence="7">
    <location>
        <begin position="17"/>
        <end position="1682"/>
    </location>
</feature>
<comment type="similarity">
    <text evidence="1">Belongs to the disease resistance NB-LRR family.</text>
</comment>
<dbReference type="InterPro" id="IPR036388">
    <property type="entry name" value="WH-like_DNA-bd_sf"/>
</dbReference>
<dbReference type="SMART" id="SM00364">
    <property type="entry name" value="LRR_BAC"/>
    <property type="match status" value="12"/>
</dbReference>